<dbReference type="EMBL" id="LR797022">
    <property type="protein sequence ID" value="CAB4181946.1"/>
    <property type="molecule type" value="Genomic_DNA"/>
</dbReference>
<organism evidence="1">
    <name type="scientific">uncultured Caudovirales phage</name>
    <dbReference type="NCBI Taxonomy" id="2100421"/>
    <lineage>
        <taxon>Viruses</taxon>
        <taxon>Duplodnaviria</taxon>
        <taxon>Heunggongvirae</taxon>
        <taxon>Uroviricota</taxon>
        <taxon>Caudoviricetes</taxon>
        <taxon>Peduoviridae</taxon>
        <taxon>Maltschvirus</taxon>
        <taxon>Maltschvirus maltsch</taxon>
    </lineage>
</organism>
<accession>A0A6J5QHV3</accession>
<sequence length="64" mass="7183">MVTKKINTRKRNTKLKEVIAAPPQTPQATASKNLMGLSGVAMILLTNYQTEIKKTFEIIYGFLK</sequence>
<name>A0A6J5QHV3_9CAUD</name>
<proteinExistence type="predicted"/>
<protein>
    <submittedName>
        <fullName evidence="1">Uncharacterized protein</fullName>
    </submittedName>
</protein>
<gene>
    <name evidence="1" type="ORF">UFOVP1071_92</name>
</gene>
<reference evidence="1" key="1">
    <citation type="submission" date="2020-05" db="EMBL/GenBank/DDBJ databases">
        <authorList>
            <person name="Chiriac C."/>
            <person name="Salcher M."/>
            <person name="Ghai R."/>
            <person name="Kavagutti S V."/>
        </authorList>
    </citation>
    <scope>NUCLEOTIDE SEQUENCE</scope>
</reference>
<evidence type="ECO:0000313" key="1">
    <source>
        <dbReference type="EMBL" id="CAB4181946.1"/>
    </source>
</evidence>